<dbReference type="PANTHER" id="PTHR35848:SF6">
    <property type="entry name" value="CUPIN TYPE-2 DOMAIN-CONTAINING PROTEIN"/>
    <property type="match status" value="1"/>
</dbReference>
<dbReference type="PANTHER" id="PTHR35848">
    <property type="entry name" value="OXALATE-BINDING PROTEIN"/>
    <property type="match status" value="1"/>
</dbReference>
<feature type="domain" description="Cupin type-2" evidence="2">
    <location>
        <begin position="46"/>
        <end position="98"/>
    </location>
</feature>
<dbReference type="PATRIC" id="fig|1097667.3.peg.3358"/>
<gene>
    <name evidence="3" type="ORF">PAI11_33880</name>
</gene>
<dbReference type="Gene3D" id="2.60.120.10">
    <property type="entry name" value="Jelly Rolls"/>
    <property type="match status" value="2"/>
</dbReference>
<evidence type="ECO:0000259" key="2">
    <source>
        <dbReference type="Pfam" id="PF07883"/>
    </source>
</evidence>
<name>H0E971_9ACTN</name>
<sequence length="329" mass="35055">MTLAGPHDPPIHVDDVPENGWEVGELQARRRRLGAAAGAHRLGVAIIEIAPGKRSTPPHSHADEEEIFLVLEGDGLSWQSTGRHDVHAYPVRAGDVLVHLTGGPAHTLIAGPDGLRVLVLAEGSRTGITYLPRTRQFWLGPRWSPADGPHPFQADAEAGPLEVPAASDERPSSIVALADCPLETGGQGRFRWATRDGGGAAGAQRLVLATDELPPHSINTPLHWHTMAEECFYVLRGGGVARIGDARHPLRPGSFLLRPPKPGVGHRIEVGPEGIEYVTMGDRVPGDVCVYPDSGKIAVRPGVFLPISALTYFDGEPDAETPLDDAPPA</sequence>
<keyword evidence="4" id="KW-1185">Reference proteome</keyword>
<evidence type="ECO:0000313" key="4">
    <source>
        <dbReference type="Proteomes" id="UP000005143"/>
    </source>
</evidence>
<dbReference type="Pfam" id="PF07883">
    <property type="entry name" value="Cupin_2"/>
    <property type="match status" value="2"/>
</dbReference>
<evidence type="ECO:0000256" key="1">
    <source>
        <dbReference type="ARBA" id="ARBA00022723"/>
    </source>
</evidence>
<dbReference type="EMBL" id="AGUD01000253">
    <property type="protein sequence ID" value="EHN09777.1"/>
    <property type="molecule type" value="Genomic_DNA"/>
</dbReference>
<keyword evidence="1" id="KW-0479">Metal-binding</keyword>
<protein>
    <submittedName>
        <fullName evidence="3">Cupin domain protein</fullName>
    </submittedName>
</protein>
<dbReference type="AlphaFoldDB" id="H0E971"/>
<comment type="caution">
    <text evidence="3">The sequence shown here is derived from an EMBL/GenBank/DDBJ whole genome shotgun (WGS) entry which is preliminary data.</text>
</comment>
<dbReference type="Proteomes" id="UP000005143">
    <property type="component" value="Unassembled WGS sequence"/>
</dbReference>
<dbReference type="RefSeq" id="WP_007577393.1">
    <property type="nucleotide sequence ID" value="NZ_AGUD01000253.1"/>
</dbReference>
<dbReference type="SUPFAM" id="SSF51182">
    <property type="entry name" value="RmlC-like cupins"/>
    <property type="match status" value="2"/>
</dbReference>
<dbReference type="OrthoDB" id="8451629at2"/>
<dbReference type="InterPro" id="IPR051610">
    <property type="entry name" value="GPI/OXD"/>
</dbReference>
<dbReference type="InterPro" id="IPR011051">
    <property type="entry name" value="RmlC_Cupin_sf"/>
</dbReference>
<dbReference type="InterPro" id="IPR014710">
    <property type="entry name" value="RmlC-like_jellyroll"/>
</dbReference>
<evidence type="ECO:0000313" key="3">
    <source>
        <dbReference type="EMBL" id="EHN09777.1"/>
    </source>
</evidence>
<dbReference type="GO" id="GO:0046872">
    <property type="term" value="F:metal ion binding"/>
    <property type="evidence" value="ECO:0007669"/>
    <property type="project" value="UniProtKB-KW"/>
</dbReference>
<proteinExistence type="predicted"/>
<reference evidence="3 4" key="1">
    <citation type="journal article" date="2013" name="Biodegradation">
        <title>Quantitative proteomic analysis of ibuprofen-degrading Patulibacter sp. strain I11.</title>
        <authorList>
            <person name="Almeida B."/>
            <person name="Kjeldal H."/>
            <person name="Lolas I."/>
            <person name="Knudsen A.D."/>
            <person name="Carvalho G."/>
            <person name="Nielsen K.L."/>
            <person name="Barreto Crespo M.T."/>
            <person name="Stensballe A."/>
            <person name="Nielsen J.L."/>
        </authorList>
    </citation>
    <scope>NUCLEOTIDE SEQUENCE [LARGE SCALE GENOMIC DNA]</scope>
    <source>
        <strain evidence="3 4">I11</strain>
    </source>
</reference>
<organism evidence="3 4">
    <name type="scientific">Patulibacter medicamentivorans</name>
    <dbReference type="NCBI Taxonomy" id="1097667"/>
    <lineage>
        <taxon>Bacteria</taxon>
        <taxon>Bacillati</taxon>
        <taxon>Actinomycetota</taxon>
        <taxon>Thermoleophilia</taxon>
        <taxon>Solirubrobacterales</taxon>
        <taxon>Patulibacteraceae</taxon>
        <taxon>Patulibacter</taxon>
    </lineage>
</organism>
<dbReference type="InterPro" id="IPR013096">
    <property type="entry name" value="Cupin_2"/>
</dbReference>
<accession>H0E971</accession>
<feature type="domain" description="Cupin type-2" evidence="2">
    <location>
        <begin position="212"/>
        <end position="268"/>
    </location>
</feature>